<proteinExistence type="inferred from homology"/>
<dbReference type="InterPro" id="IPR050190">
    <property type="entry name" value="UPF0213_domain"/>
</dbReference>
<dbReference type="Gene3D" id="3.40.1440.10">
    <property type="entry name" value="GIY-YIG endonuclease"/>
    <property type="match status" value="1"/>
</dbReference>
<dbReference type="Proteomes" id="UP000018466">
    <property type="component" value="Unassembled WGS sequence"/>
</dbReference>
<protein>
    <recommendedName>
        <fullName evidence="2">GIY-YIG domain-containing protein</fullName>
    </recommendedName>
</protein>
<dbReference type="SUPFAM" id="SSF82771">
    <property type="entry name" value="GIY-YIG endonuclease"/>
    <property type="match status" value="1"/>
</dbReference>
<dbReference type="EMBL" id="AGEL01000006">
    <property type="protein sequence ID" value="EHO17371.1"/>
    <property type="molecule type" value="Genomic_DNA"/>
</dbReference>
<dbReference type="AlphaFoldDB" id="A0AA36Y5N7"/>
<dbReference type="PROSITE" id="PS50164">
    <property type="entry name" value="GIY_YIG"/>
    <property type="match status" value="1"/>
</dbReference>
<accession>A0AA36Y5N7</accession>
<evidence type="ECO:0000259" key="2">
    <source>
        <dbReference type="PROSITE" id="PS50164"/>
    </source>
</evidence>
<dbReference type="CDD" id="cd10456">
    <property type="entry name" value="GIY-YIG_UPF0213"/>
    <property type="match status" value="1"/>
</dbReference>
<evidence type="ECO:0000256" key="1">
    <source>
        <dbReference type="ARBA" id="ARBA00007435"/>
    </source>
</evidence>
<sequence>MAPEKNTAEEETAYVYLLLCGDGTYYCGYTVDMERRLAAHRAGKGAKYTRGRGLLTLVYLERLPNKRAALCREAALKRLPRSRKEALLQSPGNLAGGENGNHL</sequence>
<organism evidence="3 4">
    <name type="scientific">Stomatobaculum longum</name>
    <dbReference type="NCBI Taxonomy" id="796942"/>
    <lineage>
        <taxon>Bacteria</taxon>
        <taxon>Bacillati</taxon>
        <taxon>Bacillota</taxon>
        <taxon>Clostridia</taxon>
        <taxon>Lachnospirales</taxon>
        <taxon>Lachnospiraceae</taxon>
        <taxon>Stomatobaculum</taxon>
    </lineage>
</organism>
<dbReference type="Pfam" id="PF01541">
    <property type="entry name" value="GIY-YIG"/>
    <property type="match status" value="1"/>
</dbReference>
<evidence type="ECO:0000313" key="4">
    <source>
        <dbReference type="Proteomes" id="UP000018466"/>
    </source>
</evidence>
<keyword evidence="4" id="KW-1185">Reference proteome</keyword>
<gene>
    <name evidence="3" type="ORF">HMPREF9623_00970</name>
</gene>
<dbReference type="InterPro" id="IPR035901">
    <property type="entry name" value="GIY-YIG_endonuc_sf"/>
</dbReference>
<reference evidence="3 4" key="1">
    <citation type="submission" date="2011-10" db="EMBL/GenBank/DDBJ databases">
        <title>The Genome Sequence of Lachnospiraceae bacterium ACC2.</title>
        <authorList>
            <consortium name="The Broad Institute Genome Sequencing Platform"/>
            <person name="Earl A."/>
            <person name="Ward D."/>
            <person name="Feldgarden M."/>
            <person name="Gevers D."/>
            <person name="Sizova M."/>
            <person name="Hazen A."/>
            <person name="Epstein S."/>
            <person name="Young S.K."/>
            <person name="Zeng Q."/>
            <person name="Gargeya S."/>
            <person name="Fitzgerald M."/>
            <person name="Haas B."/>
            <person name="Abouelleil A."/>
            <person name="Alvarado L."/>
            <person name="Arachchi H.M."/>
            <person name="Berlin A."/>
            <person name="Brown A."/>
            <person name="Chapman S.B."/>
            <person name="Chen Z."/>
            <person name="Dunbar C."/>
            <person name="Freedman E."/>
            <person name="Gearin G."/>
            <person name="Goldberg J."/>
            <person name="Griggs A."/>
            <person name="Gujja S."/>
            <person name="Heiman D."/>
            <person name="Howarth C."/>
            <person name="Larson L."/>
            <person name="Lui A."/>
            <person name="MacDonald P.J.P."/>
            <person name="Montmayeur A."/>
            <person name="Murphy C."/>
            <person name="Neiman D."/>
            <person name="Pearson M."/>
            <person name="Priest M."/>
            <person name="Roberts A."/>
            <person name="Saif S."/>
            <person name="Shea T."/>
            <person name="Shenoy N."/>
            <person name="Sisk P."/>
            <person name="Stolte C."/>
            <person name="Sykes S."/>
            <person name="Wortman J."/>
            <person name="Nusbaum C."/>
            <person name="Birren B."/>
        </authorList>
    </citation>
    <scope>NUCLEOTIDE SEQUENCE [LARGE SCALE GENOMIC DNA]</scope>
    <source>
        <strain evidence="3 4">ACC2</strain>
    </source>
</reference>
<name>A0AA36Y5N7_9FIRM</name>
<dbReference type="GeneID" id="86940730"/>
<dbReference type="InterPro" id="IPR000305">
    <property type="entry name" value="GIY-YIG_endonuc"/>
</dbReference>
<evidence type="ECO:0000313" key="3">
    <source>
        <dbReference type="EMBL" id="EHO17371.1"/>
    </source>
</evidence>
<dbReference type="PANTHER" id="PTHR34477:SF1">
    <property type="entry name" value="UPF0213 PROTEIN YHBQ"/>
    <property type="match status" value="1"/>
</dbReference>
<feature type="domain" description="GIY-YIG" evidence="2">
    <location>
        <begin position="11"/>
        <end position="86"/>
    </location>
</feature>
<dbReference type="PANTHER" id="PTHR34477">
    <property type="entry name" value="UPF0213 PROTEIN YHBQ"/>
    <property type="match status" value="1"/>
</dbReference>
<dbReference type="RefSeq" id="WP_009532803.1">
    <property type="nucleotide sequence ID" value="NZ_JH590862.1"/>
</dbReference>
<comment type="similarity">
    <text evidence="1">Belongs to the UPF0213 family.</text>
</comment>
<comment type="caution">
    <text evidence="3">The sequence shown here is derived from an EMBL/GenBank/DDBJ whole genome shotgun (WGS) entry which is preliminary data.</text>
</comment>